<comment type="caution">
    <text evidence="10">The sequence shown here is derived from an EMBL/GenBank/DDBJ whole genome shotgun (WGS) entry which is preliminary data.</text>
</comment>
<protein>
    <recommendedName>
        <fullName evidence="6">Dihydrolipoamide acetyltransferase component of pyruvate dehydrogenase complex</fullName>
        <ecNumber evidence="6">2.3.1.-</ecNumber>
    </recommendedName>
</protein>
<keyword evidence="5 6" id="KW-0012">Acyltransferase</keyword>
<evidence type="ECO:0000256" key="2">
    <source>
        <dbReference type="ARBA" id="ARBA00007317"/>
    </source>
</evidence>
<dbReference type="Pfam" id="PF00198">
    <property type="entry name" value="2-oxoacid_dh"/>
    <property type="match status" value="1"/>
</dbReference>
<dbReference type="InterPro" id="IPR004167">
    <property type="entry name" value="PSBD"/>
</dbReference>
<keyword evidence="3 6" id="KW-0808">Transferase</keyword>
<evidence type="ECO:0000256" key="6">
    <source>
        <dbReference type="RuleBase" id="RU003423"/>
    </source>
</evidence>
<comment type="cofactor">
    <cofactor evidence="1 6">
        <name>(R)-lipoate</name>
        <dbReference type="ChEBI" id="CHEBI:83088"/>
    </cofactor>
</comment>
<dbReference type="CDD" id="cd06849">
    <property type="entry name" value="lipoyl_domain"/>
    <property type="match status" value="1"/>
</dbReference>
<reference evidence="10 11" key="1">
    <citation type="submission" date="2016-08" db="EMBL/GenBank/DDBJ databases">
        <title>Genome of Bacillus solimangrovi GH2-4.</title>
        <authorList>
            <person name="Lim S."/>
            <person name="Kim B.-C."/>
        </authorList>
    </citation>
    <scope>NUCLEOTIDE SEQUENCE [LARGE SCALE GENOMIC DNA]</scope>
    <source>
        <strain evidence="10 11">GH2-4</strain>
    </source>
</reference>
<feature type="compositionally biased region" description="Basic and acidic residues" evidence="7">
    <location>
        <begin position="86"/>
        <end position="99"/>
    </location>
</feature>
<organism evidence="10 11">
    <name type="scientific">Bacillus solimangrovi</name>
    <dbReference type="NCBI Taxonomy" id="1305675"/>
    <lineage>
        <taxon>Bacteria</taxon>
        <taxon>Bacillati</taxon>
        <taxon>Bacillota</taxon>
        <taxon>Bacilli</taxon>
        <taxon>Bacillales</taxon>
        <taxon>Bacillaceae</taxon>
        <taxon>Bacillus</taxon>
    </lineage>
</organism>
<dbReference type="InterPro" id="IPR001078">
    <property type="entry name" value="2-oxoacid_DH_actylTfrase"/>
</dbReference>
<dbReference type="PANTHER" id="PTHR43178">
    <property type="entry name" value="DIHYDROLIPOAMIDE ACETYLTRANSFERASE COMPONENT OF PYRUVATE DEHYDROGENASE COMPLEX"/>
    <property type="match status" value="1"/>
</dbReference>
<evidence type="ECO:0000256" key="1">
    <source>
        <dbReference type="ARBA" id="ARBA00001938"/>
    </source>
</evidence>
<proteinExistence type="inferred from homology"/>
<dbReference type="Gene3D" id="2.40.50.100">
    <property type="match status" value="1"/>
</dbReference>
<dbReference type="EMBL" id="MJEH01000001">
    <property type="protein sequence ID" value="OEH94512.1"/>
    <property type="molecule type" value="Genomic_DNA"/>
</dbReference>
<dbReference type="PANTHER" id="PTHR43178:SF5">
    <property type="entry name" value="LIPOAMIDE ACYLTRANSFERASE COMPONENT OF BRANCHED-CHAIN ALPHA-KETO ACID DEHYDROGENASE COMPLEX, MITOCHONDRIAL"/>
    <property type="match status" value="1"/>
</dbReference>
<dbReference type="AlphaFoldDB" id="A0A1E5LK91"/>
<dbReference type="Pfam" id="PF00364">
    <property type="entry name" value="Biotin_lipoyl"/>
    <property type="match status" value="1"/>
</dbReference>
<dbReference type="SUPFAM" id="SSF52777">
    <property type="entry name" value="CoA-dependent acyltransferases"/>
    <property type="match status" value="1"/>
</dbReference>
<dbReference type="PROSITE" id="PS51826">
    <property type="entry name" value="PSBD"/>
    <property type="match status" value="1"/>
</dbReference>
<dbReference type="InterPro" id="IPR036625">
    <property type="entry name" value="E3-bd_dom_sf"/>
</dbReference>
<dbReference type="InterPro" id="IPR050743">
    <property type="entry name" value="2-oxoacid_DH_E2_comp"/>
</dbReference>
<sequence>MAVEKINMPQLGESVTEGTITSWLVSVGDKVKKYDPLAEVQTDKVSAEVPSSFEGTITELVAGEGETIAVGELICHVETEAGGAAEKPKNEEKKVEKSTAPKQQASNEDQANKRRYSPAVLRMAQENDIDLEQVQGSGKGGRITRKDLQQIIESGNVPKANGVKQEAPVEQSAPAQAQQPIAVPDQPSLSAPAKAPEVPVAAGDIEIPVSGVRKAIASNMLRSKHEAPHAWTMVEVDVTNLVNYRNNIKNEFKQKEGFSLTFFAFFVKAVSQALKEFPMINSMWAGDKIIQKKDINISIAVATDDALFVPVIKNADEKTIKGIAREITDLAQKVRTGKISSADMQGGTFTVNNTGSFGSVQSSGIINYPQAAILQVESIVKRPVVMDNGMIGVRDMVNLCLSLDHRVLDGLVCGRFLARVKEILEKTSEENTSVY</sequence>
<evidence type="ECO:0000313" key="10">
    <source>
        <dbReference type="EMBL" id="OEH94512.1"/>
    </source>
</evidence>
<feature type="region of interest" description="Disordered" evidence="7">
    <location>
        <begin position="81"/>
        <end position="114"/>
    </location>
</feature>
<dbReference type="SUPFAM" id="SSF51230">
    <property type="entry name" value="Single hybrid motif"/>
    <property type="match status" value="1"/>
</dbReference>
<keyword evidence="11" id="KW-1185">Reference proteome</keyword>
<evidence type="ECO:0000259" key="9">
    <source>
        <dbReference type="PROSITE" id="PS51826"/>
    </source>
</evidence>
<dbReference type="PROSITE" id="PS50968">
    <property type="entry name" value="BIOTINYL_LIPOYL"/>
    <property type="match status" value="1"/>
</dbReference>
<dbReference type="InterPro" id="IPR011053">
    <property type="entry name" value="Single_hybrid_motif"/>
</dbReference>
<dbReference type="RefSeq" id="WP_069715446.1">
    <property type="nucleotide sequence ID" value="NZ_MJEH01000001.1"/>
</dbReference>
<dbReference type="SUPFAM" id="SSF47005">
    <property type="entry name" value="Peripheral subunit-binding domain of 2-oxo acid dehydrogenase complex"/>
    <property type="match status" value="1"/>
</dbReference>
<keyword evidence="4 6" id="KW-0450">Lipoyl</keyword>
<comment type="similarity">
    <text evidence="2 6">Belongs to the 2-oxoacid dehydrogenase family.</text>
</comment>
<evidence type="ECO:0000259" key="8">
    <source>
        <dbReference type="PROSITE" id="PS50968"/>
    </source>
</evidence>
<name>A0A1E5LK91_9BACI</name>
<dbReference type="STRING" id="1305675.BFG57_07520"/>
<dbReference type="InterPro" id="IPR003016">
    <property type="entry name" value="2-oxoA_DH_lipoyl-BS"/>
</dbReference>
<evidence type="ECO:0000256" key="3">
    <source>
        <dbReference type="ARBA" id="ARBA00022679"/>
    </source>
</evidence>
<dbReference type="Gene3D" id="3.30.559.10">
    <property type="entry name" value="Chloramphenicol acetyltransferase-like domain"/>
    <property type="match status" value="1"/>
</dbReference>
<dbReference type="GO" id="GO:0031405">
    <property type="term" value="F:lipoic acid binding"/>
    <property type="evidence" value="ECO:0007669"/>
    <property type="project" value="TreeGrafter"/>
</dbReference>
<feature type="domain" description="Peripheral subunit-binding (PSBD)" evidence="9">
    <location>
        <begin position="115"/>
        <end position="152"/>
    </location>
</feature>
<dbReference type="InterPro" id="IPR023213">
    <property type="entry name" value="CAT-like_dom_sf"/>
</dbReference>
<evidence type="ECO:0000256" key="7">
    <source>
        <dbReference type="SAM" id="MobiDB-lite"/>
    </source>
</evidence>
<dbReference type="EC" id="2.3.1.-" evidence="6"/>
<feature type="compositionally biased region" description="Polar residues" evidence="7">
    <location>
        <begin position="100"/>
        <end position="109"/>
    </location>
</feature>
<dbReference type="GO" id="GO:0005737">
    <property type="term" value="C:cytoplasm"/>
    <property type="evidence" value="ECO:0007669"/>
    <property type="project" value="TreeGrafter"/>
</dbReference>
<evidence type="ECO:0000256" key="4">
    <source>
        <dbReference type="ARBA" id="ARBA00022823"/>
    </source>
</evidence>
<dbReference type="InterPro" id="IPR000089">
    <property type="entry name" value="Biotin_lipoyl"/>
</dbReference>
<feature type="domain" description="Lipoyl-binding" evidence="8">
    <location>
        <begin position="3"/>
        <end position="78"/>
    </location>
</feature>
<dbReference type="PROSITE" id="PS00189">
    <property type="entry name" value="LIPOYL"/>
    <property type="match status" value="1"/>
</dbReference>
<dbReference type="FunFam" id="3.30.559.10:FF:000007">
    <property type="entry name" value="Dihydrolipoamide acetyltransferase component of pyruvate dehydrogenase complex"/>
    <property type="match status" value="1"/>
</dbReference>
<evidence type="ECO:0000256" key="5">
    <source>
        <dbReference type="ARBA" id="ARBA00023315"/>
    </source>
</evidence>
<gene>
    <name evidence="10" type="ORF">BFG57_07520</name>
</gene>
<dbReference type="Proteomes" id="UP000095209">
    <property type="component" value="Unassembled WGS sequence"/>
</dbReference>
<dbReference type="Pfam" id="PF02817">
    <property type="entry name" value="E3_binding"/>
    <property type="match status" value="1"/>
</dbReference>
<evidence type="ECO:0000313" key="11">
    <source>
        <dbReference type="Proteomes" id="UP000095209"/>
    </source>
</evidence>
<dbReference type="Gene3D" id="4.10.320.10">
    <property type="entry name" value="E3-binding domain"/>
    <property type="match status" value="1"/>
</dbReference>
<accession>A0A1E5LK91</accession>
<dbReference type="OrthoDB" id="9805770at2"/>
<dbReference type="GO" id="GO:0016407">
    <property type="term" value="F:acetyltransferase activity"/>
    <property type="evidence" value="ECO:0007669"/>
    <property type="project" value="TreeGrafter"/>
</dbReference>